<dbReference type="EMBL" id="GL377567">
    <property type="protein sequence ID" value="EFJ36530.1"/>
    <property type="molecule type" value="Genomic_DNA"/>
</dbReference>
<dbReference type="KEGG" id="smo:SELMODRAFT_404620"/>
<keyword evidence="2" id="KW-1185">Reference proteome</keyword>
<proteinExistence type="predicted"/>
<dbReference type="HOGENOM" id="CLU_1848529_0_0_1"/>
<gene>
    <name evidence="1" type="ORF">SELMODRAFT_404620</name>
</gene>
<dbReference type="InParanoid" id="D8QVW5"/>
<dbReference type="Proteomes" id="UP000001514">
    <property type="component" value="Unassembled WGS sequence"/>
</dbReference>
<reference evidence="1 2" key="1">
    <citation type="journal article" date="2011" name="Science">
        <title>The Selaginella genome identifies genetic changes associated with the evolution of vascular plants.</title>
        <authorList>
            <person name="Banks J.A."/>
            <person name="Nishiyama T."/>
            <person name="Hasebe M."/>
            <person name="Bowman J.L."/>
            <person name="Gribskov M."/>
            <person name="dePamphilis C."/>
            <person name="Albert V.A."/>
            <person name="Aono N."/>
            <person name="Aoyama T."/>
            <person name="Ambrose B.A."/>
            <person name="Ashton N.W."/>
            <person name="Axtell M.J."/>
            <person name="Barker E."/>
            <person name="Barker M.S."/>
            <person name="Bennetzen J.L."/>
            <person name="Bonawitz N.D."/>
            <person name="Chapple C."/>
            <person name="Cheng C."/>
            <person name="Correa L.G."/>
            <person name="Dacre M."/>
            <person name="DeBarry J."/>
            <person name="Dreyer I."/>
            <person name="Elias M."/>
            <person name="Engstrom E.M."/>
            <person name="Estelle M."/>
            <person name="Feng L."/>
            <person name="Finet C."/>
            <person name="Floyd S.K."/>
            <person name="Frommer W.B."/>
            <person name="Fujita T."/>
            <person name="Gramzow L."/>
            <person name="Gutensohn M."/>
            <person name="Harholt J."/>
            <person name="Hattori M."/>
            <person name="Heyl A."/>
            <person name="Hirai T."/>
            <person name="Hiwatashi Y."/>
            <person name="Ishikawa M."/>
            <person name="Iwata M."/>
            <person name="Karol K.G."/>
            <person name="Koehler B."/>
            <person name="Kolukisaoglu U."/>
            <person name="Kubo M."/>
            <person name="Kurata T."/>
            <person name="Lalonde S."/>
            <person name="Li K."/>
            <person name="Li Y."/>
            <person name="Litt A."/>
            <person name="Lyons E."/>
            <person name="Manning G."/>
            <person name="Maruyama T."/>
            <person name="Michael T.P."/>
            <person name="Mikami K."/>
            <person name="Miyazaki S."/>
            <person name="Morinaga S."/>
            <person name="Murata T."/>
            <person name="Mueller-Roeber B."/>
            <person name="Nelson D.R."/>
            <person name="Obara M."/>
            <person name="Oguri Y."/>
            <person name="Olmstead R.G."/>
            <person name="Onodera N."/>
            <person name="Petersen B.L."/>
            <person name="Pils B."/>
            <person name="Prigge M."/>
            <person name="Rensing S.A."/>
            <person name="Riano-Pachon D.M."/>
            <person name="Roberts A.W."/>
            <person name="Sato Y."/>
            <person name="Scheller H.V."/>
            <person name="Schulz B."/>
            <person name="Schulz C."/>
            <person name="Shakirov E.V."/>
            <person name="Shibagaki N."/>
            <person name="Shinohara N."/>
            <person name="Shippen D.E."/>
            <person name="Soerensen I."/>
            <person name="Sotooka R."/>
            <person name="Sugimoto N."/>
            <person name="Sugita M."/>
            <person name="Sumikawa N."/>
            <person name="Tanurdzic M."/>
            <person name="Theissen G."/>
            <person name="Ulvskov P."/>
            <person name="Wakazuki S."/>
            <person name="Weng J.K."/>
            <person name="Willats W.W."/>
            <person name="Wipf D."/>
            <person name="Wolf P.G."/>
            <person name="Yang L."/>
            <person name="Zimmer A.D."/>
            <person name="Zhu Q."/>
            <person name="Mitros T."/>
            <person name="Hellsten U."/>
            <person name="Loque D."/>
            <person name="Otillar R."/>
            <person name="Salamov A."/>
            <person name="Schmutz J."/>
            <person name="Shapiro H."/>
            <person name="Lindquist E."/>
            <person name="Lucas S."/>
            <person name="Rokhsar D."/>
            <person name="Grigoriev I.V."/>
        </authorList>
    </citation>
    <scope>NUCLEOTIDE SEQUENCE [LARGE SCALE GENOMIC DNA]</scope>
</reference>
<dbReference type="AlphaFoldDB" id="D8QVW5"/>
<name>D8QVW5_SELML</name>
<accession>D8QVW5</accession>
<evidence type="ECO:0000313" key="2">
    <source>
        <dbReference type="Proteomes" id="UP000001514"/>
    </source>
</evidence>
<sequence>MECNAPNLGFMDEEFAQHFYYFGGLPREVLDITKTSKSLKDIMTKAVSQGPKLRGNDKALYLLFGSQDFLGSGPGGGDRWYSCRGTLPPPYYWLIFIVPTGYQFRDFKFKGYKKEDGTDYLEPQPDMSRVKEFALSFPW</sequence>
<protein>
    <submittedName>
        <fullName evidence="1">Uncharacterized protein</fullName>
    </submittedName>
</protein>
<organism evidence="2">
    <name type="scientific">Selaginella moellendorffii</name>
    <name type="common">Spikemoss</name>
    <dbReference type="NCBI Taxonomy" id="88036"/>
    <lineage>
        <taxon>Eukaryota</taxon>
        <taxon>Viridiplantae</taxon>
        <taxon>Streptophyta</taxon>
        <taxon>Embryophyta</taxon>
        <taxon>Tracheophyta</taxon>
        <taxon>Lycopodiopsida</taxon>
        <taxon>Selaginellales</taxon>
        <taxon>Selaginellaceae</taxon>
        <taxon>Selaginella</taxon>
    </lineage>
</organism>
<dbReference type="Gramene" id="EFJ36530">
    <property type="protein sequence ID" value="EFJ36530"/>
    <property type="gene ID" value="SELMODRAFT_404620"/>
</dbReference>
<evidence type="ECO:0000313" key="1">
    <source>
        <dbReference type="EMBL" id="EFJ36530.1"/>
    </source>
</evidence>